<dbReference type="AlphaFoldDB" id="A0A507D852"/>
<dbReference type="GO" id="GO:0034476">
    <property type="term" value="P:U5 snRNA 3'-end processing"/>
    <property type="evidence" value="ECO:0007669"/>
    <property type="project" value="TreeGrafter"/>
</dbReference>
<dbReference type="GO" id="GO:0000467">
    <property type="term" value="P:exonucleolytic trimming to generate mature 3'-end of 5.8S rRNA from tricistronic rRNA transcript (SSU-rRNA, 5.8S rRNA, LSU-rRNA)"/>
    <property type="evidence" value="ECO:0007669"/>
    <property type="project" value="TreeGrafter"/>
</dbReference>
<proteinExistence type="inferred from homology"/>
<dbReference type="InterPro" id="IPR027408">
    <property type="entry name" value="PNPase/RNase_PH_dom_sf"/>
</dbReference>
<dbReference type="Pfam" id="PF01138">
    <property type="entry name" value="RNase_PH"/>
    <property type="match status" value="2"/>
</dbReference>
<reference evidence="12 13" key="1">
    <citation type="journal article" date="2019" name="Sci. Rep.">
        <title>Comparative genomics of chytrid fungi reveal insights into the obligate biotrophic and pathogenic lifestyle of Synchytrium endobioticum.</title>
        <authorList>
            <person name="van de Vossenberg B.T.L.H."/>
            <person name="Warris S."/>
            <person name="Nguyen H.D.T."/>
            <person name="van Gent-Pelzer M.P.E."/>
            <person name="Joly D.L."/>
            <person name="van de Geest H.C."/>
            <person name="Bonants P.J.M."/>
            <person name="Smith D.S."/>
            <person name="Levesque C.A."/>
            <person name="van der Lee T.A.J."/>
        </authorList>
    </citation>
    <scope>NUCLEOTIDE SEQUENCE [LARGE SCALE GENOMIC DNA]</scope>
    <source>
        <strain evidence="11 13">LEV6574</strain>
        <strain evidence="10 12">MB42</strain>
    </source>
</reference>
<dbReference type="EMBL" id="QEAM01000070">
    <property type="protein sequence ID" value="TPX47732.1"/>
    <property type="molecule type" value="Genomic_DNA"/>
</dbReference>
<evidence type="ECO:0000256" key="1">
    <source>
        <dbReference type="ARBA" id="ARBA00004496"/>
    </source>
</evidence>
<dbReference type="VEuPathDB" id="FungiDB:SeMB42_g03469"/>
<evidence type="ECO:0000259" key="9">
    <source>
        <dbReference type="Pfam" id="PF03725"/>
    </source>
</evidence>
<keyword evidence="5" id="KW-0271">Exosome</keyword>
<sequence length="386" mass="42505">MQSTWHPVQSNPNLVVAVTLIFELNSIATTTTTTTPTSTATPSLPFCAVRAIMPGLVSVSEQDYILRGVACNIRGDGRKNHEFRPIFLETGIISQASGSSRVKSDITDVVVGIKFEVETFGSRTDDDQGDDYADDRGIGRGADDPLHDAADDIDADQGAIQDRGRVVCNVECSPSASRSTDRRELENMALEYSEFMNRVLNAPHGGIDLKALLIVPKTSCWVIYIDVLVLDMGGSLLDTIFLATRAAMGNARMAKVLLEQVGGRYEYDISDDETEIVKGWEDIPITITFYKIGERFVVDASIMEELCSESRFVVAINRHGRLCAVQKAGLGRISPNLMTQILQTAPSIGLSVMKRLERYLTIETERISKRQDPLGFLGDYSLTFHE</sequence>
<evidence type="ECO:0000313" key="13">
    <source>
        <dbReference type="Proteomes" id="UP000320475"/>
    </source>
</evidence>
<dbReference type="GO" id="GO:0000177">
    <property type="term" value="C:cytoplasmic exosome (RNase complex)"/>
    <property type="evidence" value="ECO:0007669"/>
    <property type="project" value="TreeGrafter"/>
</dbReference>
<dbReference type="InterPro" id="IPR001247">
    <property type="entry name" value="ExoRNase_PH_dom1"/>
</dbReference>
<dbReference type="GO" id="GO:0035925">
    <property type="term" value="F:mRNA 3'-UTR AU-rich region binding"/>
    <property type="evidence" value="ECO:0007669"/>
    <property type="project" value="TreeGrafter"/>
</dbReference>
<dbReference type="GO" id="GO:0016075">
    <property type="term" value="P:rRNA catabolic process"/>
    <property type="evidence" value="ECO:0007669"/>
    <property type="project" value="TreeGrafter"/>
</dbReference>
<dbReference type="EMBL" id="QEAN01000123">
    <property type="protein sequence ID" value="TPX47096.1"/>
    <property type="molecule type" value="Genomic_DNA"/>
</dbReference>
<accession>A0A507D852</accession>
<gene>
    <name evidence="11" type="ORF">SeLEV6574_g02497</name>
    <name evidence="10" type="ORF">SeMB42_g03469</name>
</gene>
<evidence type="ECO:0000256" key="3">
    <source>
        <dbReference type="ARBA" id="ARBA00006678"/>
    </source>
</evidence>
<dbReference type="SUPFAM" id="SSF54211">
    <property type="entry name" value="Ribosomal protein S5 domain 2-like"/>
    <property type="match status" value="1"/>
</dbReference>
<dbReference type="GO" id="GO:0005730">
    <property type="term" value="C:nucleolus"/>
    <property type="evidence" value="ECO:0007669"/>
    <property type="project" value="UniProtKB-SubCell"/>
</dbReference>
<evidence type="ECO:0000259" key="8">
    <source>
        <dbReference type="Pfam" id="PF01138"/>
    </source>
</evidence>
<evidence type="ECO:0000313" key="12">
    <source>
        <dbReference type="Proteomes" id="UP000317494"/>
    </source>
</evidence>
<dbReference type="STRING" id="286115.A0A507D852"/>
<evidence type="ECO:0000313" key="10">
    <source>
        <dbReference type="EMBL" id="TPX47096.1"/>
    </source>
</evidence>
<evidence type="ECO:0000256" key="7">
    <source>
        <dbReference type="SAM" id="MobiDB-lite"/>
    </source>
</evidence>
<dbReference type="Proteomes" id="UP000317494">
    <property type="component" value="Unassembled WGS sequence"/>
</dbReference>
<dbReference type="Gene3D" id="3.30.230.70">
    <property type="entry name" value="GHMP Kinase, N-terminal domain"/>
    <property type="match status" value="1"/>
</dbReference>
<organism evidence="11 13">
    <name type="scientific">Synchytrium endobioticum</name>
    <dbReference type="NCBI Taxonomy" id="286115"/>
    <lineage>
        <taxon>Eukaryota</taxon>
        <taxon>Fungi</taxon>
        <taxon>Fungi incertae sedis</taxon>
        <taxon>Chytridiomycota</taxon>
        <taxon>Chytridiomycota incertae sedis</taxon>
        <taxon>Chytridiomycetes</taxon>
        <taxon>Synchytriales</taxon>
        <taxon>Synchytriaceae</taxon>
        <taxon>Synchytrium</taxon>
    </lineage>
</organism>
<keyword evidence="12" id="KW-1185">Reference proteome</keyword>
<keyword evidence="4" id="KW-0963">Cytoplasm</keyword>
<feature type="region of interest" description="Disordered" evidence="7">
    <location>
        <begin position="122"/>
        <end position="147"/>
    </location>
</feature>
<dbReference type="GO" id="GO:0071028">
    <property type="term" value="P:nuclear mRNA surveillance"/>
    <property type="evidence" value="ECO:0007669"/>
    <property type="project" value="TreeGrafter"/>
</dbReference>
<comment type="subcellular location">
    <subcellularLocation>
        <location evidence="1">Cytoplasm</location>
    </subcellularLocation>
    <subcellularLocation>
        <location evidence="2">Nucleus</location>
        <location evidence="2">Nucleolus</location>
    </subcellularLocation>
</comment>
<dbReference type="Proteomes" id="UP000320475">
    <property type="component" value="Unassembled WGS sequence"/>
</dbReference>
<dbReference type="PANTHER" id="PTHR11097:SF8">
    <property type="entry name" value="EXOSOME COMPLEX COMPONENT RRP42"/>
    <property type="match status" value="1"/>
</dbReference>
<dbReference type="InterPro" id="IPR015847">
    <property type="entry name" value="ExoRNase_PH_dom2"/>
</dbReference>
<dbReference type="CDD" id="cd11367">
    <property type="entry name" value="RNase_PH_RRP42"/>
    <property type="match status" value="1"/>
</dbReference>
<dbReference type="Pfam" id="PF03725">
    <property type="entry name" value="RNase_PH_C"/>
    <property type="match status" value="1"/>
</dbReference>
<dbReference type="GO" id="GO:0071038">
    <property type="term" value="P:TRAMP-dependent tRNA surveillance pathway"/>
    <property type="evidence" value="ECO:0007669"/>
    <property type="project" value="TreeGrafter"/>
</dbReference>
<evidence type="ECO:0000256" key="5">
    <source>
        <dbReference type="ARBA" id="ARBA00022835"/>
    </source>
</evidence>
<name>A0A507D852_9FUNG</name>
<evidence type="ECO:0000256" key="2">
    <source>
        <dbReference type="ARBA" id="ARBA00004604"/>
    </source>
</evidence>
<dbReference type="InterPro" id="IPR036345">
    <property type="entry name" value="ExoRNase_PH_dom2_sf"/>
</dbReference>
<comment type="caution">
    <text evidence="11">The sequence shown here is derived from an EMBL/GenBank/DDBJ whole genome shotgun (WGS) entry which is preliminary data.</text>
</comment>
<dbReference type="GO" id="GO:0034475">
    <property type="term" value="P:U4 snRNA 3'-end processing"/>
    <property type="evidence" value="ECO:0007669"/>
    <property type="project" value="TreeGrafter"/>
</dbReference>
<feature type="domain" description="Exoribonuclease phosphorolytic" evidence="9">
    <location>
        <begin position="282"/>
        <end position="345"/>
    </location>
</feature>
<evidence type="ECO:0000256" key="4">
    <source>
        <dbReference type="ARBA" id="ARBA00022490"/>
    </source>
</evidence>
<feature type="domain" description="Exoribonuclease phosphorolytic" evidence="8">
    <location>
        <begin position="82"/>
        <end position="126"/>
    </location>
</feature>
<comment type="similarity">
    <text evidence="3">Belongs to the RNase PH family.</text>
</comment>
<feature type="domain" description="Exoribonuclease phosphorolytic" evidence="8">
    <location>
        <begin position="162"/>
        <end position="253"/>
    </location>
</feature>
<dbReference type="PANTHER" id="PTHR11097">
    <property type="entry name" value="EXOSOME COMPLEX EXONUCLEASE RIBOSOMAL RNA PROCESSING PROTEIN"/>
    <property type="match status" value="1"/>
</dbReference>
<dbReference type="GO" id="GO:0000176">
    <property type="term" value="C:nuclear exosome (RNase complex)"/>
    <property type="evidence" value="ECO:0007669"/>
    <property type="project" value="UniProtKB-ARBA"/>
</dbReference>
<dbReference type="InterPro" id="IPR020568">
    <property type="entry name" value="Ribosomal_Su5_D2-typ_SF"/>
</dbReference>
<evidence type="ECO:0000313" key="11">
    <source>
        <dbReference type="EMBL" id="TPX47732.1"/>
    </source>
</evidence>
<dbReference type="OrthoDB" id="272245at2759"/>
<dbReference type="SUPFAM" id="SSF55666">
    <property type="entry name" value="Ribonuclease PH domain 2-like"/>
    <property type="match status" value="1"/>
</dbReference>
<protein>
    <recommendedName>
        <fullName evidence="6">Ribosomal RNA-processing protein 42</fullName>
    </recommendedName>
</protein>
<dbReference type="GO" id="GO:0071035">
    <property type="term" value="P:nuclear polyadenylation-dependent rRNA catabolic process"/>
    <property type="evidence" value="ECO:0007669"/>
    <property type="project" value="TreeGrafter"/>
</dbReference>
<evidence type="ECO:0000256" key="6">
    <source>
        <dbReference type="ARBA" id="ARBA00042523"/>
    </source>
</evidence>
<feature type="compositionally biased region" description="Basic and acidic residues" evidence="7">
    <location>
        <begin position="134"/>
        <end position="147"/>
    </location>
</feature>
<dbReference type="InterPro" id="IPR050590">
    <property type="entry name" value="Exosome_comp_Rrp42_subfam"/>
</dbReference>
<dbReference type="GO" id="GO:0034473">
    <property type="term" value="P:U1 snRNA 3'-end processing"/>
    <property type="evidence" value="ECO:0007669"/>
    <property type="project" value="TreeGrafter"/>
</dbReference>